<dbReference type="Proteomes" id="UP000198972">
    <property type="component" value="Unassembled WGS sequence"/>
</dbReference>
<sequence>MRFIESEEGLPLITQLSYKIDEDRCKLLWQWPEGIQAVYIYKRSTDREQQGEYEYDYPPSVSGLKLYTREEYKSAGGYYDRIDTIGLVAYTVYACMMDDGDKRLVHQSDAENTVEFSTGRAKIRYSISHKSGLLRKYKTVQISVLAEIEIPKEVLCYVKKQGNYPVSIEDGTVYPFLRDFPSGRSTLPVIEVGKNDYVRLFFTDGPKYGRLYELIPE</sequence>
<organism evidence="1 2">
    <name type="scientific">Fontibacillus panacisegetis</name>
    <dbReference type="NCBI Taxonomy" id="670482"/>
    <lineage>
        <taxon>Bacteria</taxon>
        <taxon>Bacillati</taxon>
        <taxon>Bacillota</taxon>
        <taxon>Bacilli</taxon>
        <taxon>Bacillales</taxon>
        <taxon>Paenibacillaceae</taxon>
        <taxon>Fontibacillus</taxon>
    </lineage>
</organism>
<dbReference type="EMBL" id="FNBG01000034">
    <property type="protein sequence ID" value="SDG29993.1"/>
    <property type="molecule type" value="Genomic_DNA"/>
</dbReference>
<accession>A0A1G7T3W1</accession>
<gene>
    <name evidence="1" type="ORF">SAMN04488542_13415</name>
</gene>
<evidence type="ECO:0000313" key="1">
    <source>
        <dbReference type="EMBL" id="SDG29993.1"/>
    </source>
</evidence>
<dbReference type="AlphaFoldDB" id="A0A1G7T3W1"/>
<evidence type="ECO:0008006" key="3">
    <source>
        <dbReference type="Google" id="ProtNLM"/>
    </source>
</evidence>
<proteinExistence type="predicted"/>
<reference evidence="1 2" key="1">
    <citation type="submission" date="2016-10" db="EMBL/GenBank/DDBJ databases">
        <authorList>
            <person name="de Groot N.N."/>
        </authorList>
    </citation>
    <scope>NUCLEOTIDE SEQUENCE [LARGE SCALE GENOMIC DNA]</scope>
    <source>
        <strain evidence="1 2">DSM 28129</strain>
    </source>
</reference>
<name>A0A1G7T3W1_9BACL</name>
<evidence type="ECO:0000313" key="2">
    <source>
        <dbReference type="Proteomes" id="UP000198972"/>
    </source>
</evidence>
<dbReference type="OrthoDB" id="2912988at2"/>
<keyword evidence="2" id="KW-1185">Reference proteome</keyword>
<protein>
    <recommendedName>
        <fullName evidence="3">Beta-mannanase</fullName>
    </recommendedName>
</protein>
<dbReference type="STRING" id="670482.SAMN04488542_13415"/>
<dbReference type="RefSeq" id="WP_091235379.1">
    <property type="nucleotide sequence ID" value="NZ_FNBG01000034.1"/>
</dbReference>